<keyword evidence="2" id="KW-1185">Reference proteome</keyword>
<gene>
    <name evidence="1" type="ORF">FA95DRAFT_1657992</name>
</gene>
<dbReference type="Proteomes" id="UP000814033">
    <property type="component" value="Unassembled WGS sequence"/>
</dbReference>
<accession>A0ACB8RVJ8</accession>
<proteinExistence type="predicted"/>
<comment type="caution">
    <text evidence="1">The sequence shown here is derived from an EMBL/GenBank/DDBJ whole genome shotgun (WGS) entry which is preliminary data.</text>
</comment>
<name>A0ACB8RVJ8_9AGAM</name>
<organism evidence="1 2">
    <name type="scientific">Auriscalpium vulgare</name>
    <dbReference type="NCBI Taxonomy" id="40419"/>
    <lineage>
        <taxon>Eukaryota</taxon>
        <taxon>Fungi</taxon>
        <taxon>Dikarya</taxon>
        <taxon>Basidiomycota</taxon>
        <taxon>Agaricomycotina</taxon>
        <taxon>Agaricomycetes</taxon>
        <taxon>Russulales</taxon>
        <taxon>Auriscalpiaceae</taxon>
        <taxon>Auriscalpium</taxon>
    </lineage>
</organism>
<protein>
    <submittedName>
        <fullName evidence="1">Uncharacterized protein</fullName>
    </submittedName>
</protein>
<reference evidence="1" key="2">
    <citation type="journal article" date="2022" name="New Phytol.">
        <title>Evolutionary transition to the ectomycorrhizal habit in the genomes of a hyperdiverse lineage of mushroom-forming fungi.</title>
        <authorList>
            <person name="Looney B."/>
            <person name="Miyauchi S."/>
            <person name="Morin E."/>
            <person name="Drula E."/>
            <person name="Courty P.E."/>
            <person name="Kohler A."/>
            <person name="Kuo A."/>
            <person name="LaButti K."/>
            <person name="Pangilinan J."/>
            <person name="Lipzen A."/>
            <person name="Riley R."/>
            <person name="Andreopoulos W."/>
            <person name="He G."/>
            <person name="Johnson J."/>
            <person name="Nolan M."/>
            <person name="Tritt A."/>
            <person name="Barry K.W."/>
            <person name="Grigoriev I.V."/>
            <person name="Nagy L.G."/>
            <person name="Hibbett D."/>
            <person name="Henrissat B."/>
            <person name="Matheny P.B."/>
            <person name="Labbe J."/>
            <person name="Martin F.M."/>
        </authorList>
    </citation>
    <scope>NUCLEOTIDE SEQUENCE</scope>
    <source>
        <strain evidence="1">FP105234-sp</strain>
    </source>
</reference>
<evidence type="ECO:0000313" key="1">
    <source>
        <dbReference type="EMBL" id="KAI0048193.1"/>
    </source>
</evidence>
<dbReference type="EMBL" id="MU275890">
    <property type="protein sequence ID" value="KAI0048193.1"/>
    <property type="molecule type" value="Genomic_DNA"/>
</dbReference>
<sequence length="511" mass="56977">MLKAFLCGQSRSNTAAHVVDTMYRHPLSKPKSTHPDANKYFELDESMDEINYAQPGIATWALRLITDTMGEEVRYLKSPDAGLRVRAGGIKAAAARSAMNEADPVVSWDIVGEFSIPKLAAKFQKHASVTWQIMSNVLKVGRKATETYRPTDTIAASVISELVFGNNSWTNMFAMCRGIALFGTMAHQSVYRVGSRLAQCVPYTTAREALVTMSTIERASLVEKFAKPNVPPPLVVFDNIQAYARSWAIRLGRAARMITGTGGTGVQMEDCAPNAFDAAPIQEKIEQGARRNVTAADITASIDTEHIDRVLQYHWADVLVSYVPSLALYRKDLSRKFETNTKKHQINKTRHTKVYPLGTNNANEASTKGLKDAVSDFLNQLGITKSNLGGRLIFFHGDGKTFDGLHKMKKYVSGSLNKFSQLQFVRPVLELWHTKWTDLSRICRTHWGGAHSISDPSTLGFMAKAIGVGVPSDFHKVHFYTYKHLVDVTIRGHILQRWEYVPAAHCRAWRC</sequence>
<reference evidence="1" key="1">
    <citation type="submission" date="2021-02" db="EMBL/GenBank/DDBJ databases">
        <authorList>
            <consortium name="DOE Joint Genome Institute"/>
            <person name="Ahrendt S."/>
            <person name="Looney B.P."/>
            <person name="Miyauchi S."/>
            <person name="Morin E."/>
            <person name="Drula E."/>
            <person name="Courty P.E."/>
            <person name="Chicoki N."/>
            <person name="Fauchery L."/>
            <person name="Kohler A."/>
            <person name="Kuo A."/>
            <person name="Labutti K."/>
            <person name="Pangilinan J."/>
            <person name="Lipzen A."/>
            <person name="Riley R."/>
            <person name="Andreopoulos W."/>
            <person name="He G."/>
            <person name="Johnson J."/>
            <person name="Barry K.W."/>
            <person name="Grigoriev I.V."/>
            <person name="Nagy L."/>
            <person name="Hibbett D."/>
            <person name="Henrissat B."/>
            <person name="Matheny P.B."/>
            <person name="Labbe J."/>
            <person name="Martin F."/>
        </authorList>
    </citation>
    <scope>NUCLEOTIDE SEQUENCE</scope>
    <source>
        <strain evidence="1">FP105234-sp</strain>
    </source>
</reference>
<evidence type="ECO:0000313" key="2">
    <source>
        <dbReference type="Proteomes" id="UP000814033"/>
    </source>
</evidence>